<evidence type="ECO:0000313" key="3">
    <source>
        <dbReference type="Proteomes" id="UP000298663"/>
    </source>
</evidence>
<sequence length="397" mass="44951">MRDSNEAPPPGAEASVPPPEAAFYSPSGNHSPTNPYVPLPGNPEGELSFVDKPSHFSVDGDGRYIFMMGTTDQRHPKPPIVVYDINLGTSSTYELSESPEATNSLHLYCLGGGHTLAIFRTNHFETVVHRAFVCHNRKVIRLTKKIDQFSYRSDDFWSTARTSPTSALVFACGDQSVHVKQYDGHGVVVDFQKELPRAFAYFTGQPFYSEGKVHVFMFSEVFIPDGHVTAMLDGYLGTIDLFSGKIRIRKTSVERQRFPYINGQLPQMIKHVHHRGHVWVIARAGAVTRFGCLHLKTLKWHRISNWQLGERPQYNDTCMDVTRDGKIVILCREIRWSERHKDVASTVKWIKVAETNRKPKSLASLAFLRLLSSNPILRRHDPQVLHRSFGIPGQFVL</sequence>
<dbReference type="AlphaFoldDB" id="A0A4U5MET9"/>
<feature type="compositionally biased region" description="Pro residues" evidence="1">
    <location>
        <begin position="7"/>
        <end position="20"/>
    </location>
</feature>
<gene>
    <name evidence="2" type="ORF">L596_023827</name>
</gene>
<dbReference type="InterPro" id="IPR011044">
    <property type="entry name" value="Quino_amine_DH_bsu"/>
</dbReference>
<comment type="caution">
    <text evidence="2">The sequence shown here is derived from an EMBL/GenBank/DDBJ whole genome shotgun (WGS) entry which is preliminary data.</text>
</comment>
<reference evidence="2 3" key="2">
    <citation type="journal article" date="2019" name="G3 (Bethesda)">
        <title>Hybrid Assembly of the Genome of the Entomopathogenic Nematode Steinernema carpocapsae Identifies the X-Chromosome.</title>
        <authorList>
            <person name="Serra L."/>
            <person name="Macchietto M."/>
            <person name="Macias-Munoz A."/>
            <person name="McGill C.J."/>
            <person name="Rodriguez I.M."/>
            <person name="Rodriguez B."/>
            <person name="Murad R."/>
            <person name="Mortazavi A."/>
        </authorList>
    </citation>
    <scope>NUCLEOTIDE SEQUENCE [LARGE SCALE GENOMIC DNA]</scope>
    <source>
        <strain evidence="2 3">ALL</strain>
    </source>
</reference>
<reference evidence="2 3" key="1">
    <citation type="journal article" date="2015" name="Genome Biol.">
        <title>Comparative genomics of Steinernema reveals deeply conserved gene regulatory networks.</title>
        <authorList>
            <person name="Dillman A.R."/>
            <person name="Macchietto M."/>
            <person name="Porter C.F."/>
            <person name="Rogers A."/>
            <person name="Williams B."/>
            <person name="Antoshechkin I."/>
            <person name="Lee M.M."/>
            <person name="Goodwin Z."/>
            <person name="Lu X."/>
            <person name="Lewis E.E."/>
            <person name="Goodrich-Blair H."/>
            <person name="Stock S.P."/>
            <person name="Adams B.J."/>
            <person name="Sternberg P.W."/>
            <person name="Mortazavi A."/>
        </authorList>
    </citation>
    <scope>NUCLEOTIDE SEQUENCE [LARGE SCALE GENOMIC DNA]</scope>
    <source>
        <strain evidence="2 3">ALL</strain>
    </source>
</reference>
<evidence type="ECO:0008006" key="4">
    <source>
        <dbReference type="Google" id="ProtNLM"/>
    </source>
</evidence>
<accession>A0A4U5MET9</accession>
<dbReference type="EMBL" id="AZBU02000008">
    <property type="protein sequence ID" value="TKR67720.1"/>
    <property type="molecule type" value="Genomic_DNA"/>
</dbReference>
<organism evidence="2 3">
    <name type="scientific">Steinernema carpocapsae</name>
    <name type="common">Entomopathogenic nematode</name>
    <dbReference type="NCBI Taxonomy" id="34508"/>
    <lineage>
        <taxon>Eukaryota</taxon>
        <taxon>Metazoa</taxon>
        <taxon>Ecdysozoa</taxon>
        <taxon>Nematoda</taxon>
        <taxon>Chromadorea</taxon>
        <taxon>Rhabditida</taxon>
        <taxon>Tylenchina</taxon>
        <taxon>Panagrolaimomorpha</taxon>
        <taxon>Strongyloidoidea</taxon>
        <taxon>Steinernematidae</taxon>
        <taxon>Steinernema</taxon>
    </lineage>
</organism>
<proteinExistence type="predicted"/>
<dbReference type="SUPFAM" id="SSF50969">
    <property type="entry name" value="YVTN repeat-like/Quinoprotein amine dehydrogenase"/>
    <property type="match status" value="1"/>
</dbReference>
<dbReference type="OrthoDB" id="10425546at2759"/>
<evidence type="ECO:0000256" key="1">
    <source>
        <dbReference type="SAM" id="MobiDB-lite"/>
    </source>
</evidence>
<protein>
    <recommendedName>
        <fullName evidence="4">CNH domain-containing protein</fullName>
    </recommendedName>
</protein>
<dbReference type="Proteomes" id="UP000298663">
    <property type="component" value="Unassembled WGS sequence"/>
</dbReference>
<name>A0A4U5MET9_STECR</name>
<keyword evidence="3" id="KW-1185">Reference proteome</keyword>
<feature type="region of interest" description="Disordered" evidence="1">
    <location>
        <begin position="1"/>
        <end position="44"/>
    </location>
</feature>
<evidence type="ECO:0000313" key="2">
    <source>
        <dbReference type="EMBL" id="TKR67720.1"/>
    </source>
</evidence>